<protein>
    <recommendedName>
        <fullName evidence="3">Electron transfer flavoprotein subunit beta</fullName>
    </recommendedName>
</protein>
<evidence type="ECO:0000256" key="3">
    <source>
        <dbReference type="ARBA" id="ARBA00016797"/>
    </source>
</evidence>
<accession>A0ABS7D7S3</accession>
<dbReference type="PANTHER" id="PTHR21294">
    <property type="entry name" value="ELECTRON TRANSFER FLAVOPROTEIN BETA-SUBUNIT"/>
    <property type="match status" value="1"/>
</dbReference>
<name>A0ABS7D7S3_9BACL</name>
<evidence type="ECO:0000256" key="2">
    <source>
        <dbReference type="ARBA" id="ARBA00011355"/>
    </source>
</evidence>
<dbReference type="InterPro" id="IPR014730">
    <property type="entry name" value="ETF_a/b_N"/>
</dbReference>
<organism evidence="7 8">
    <name type="scientific">Paenibacillus oenotherae</name>
    <dbReference type="NCBI Taxonomy" id="1435645"/>
    <lineage>
        <taxon>Bacteria</taxon>
        <taxon>Bacillati</taxon>
        <taxon>Bacillota</taxon>
        <taxon>Bacilli</taxon>
        <taxon>Bacillales</taxon>
        <taxon>Paenibacillaceae</taxon>
        <taxon>Paenibacillus</taxon>
    </lineage>
</organism>
<feature type="domain" description="Electron transfer flavoprotein alpha/beta-subunit N-terminal" evidence="6">
    <location>
        <begin position="21"/>
        <end position="232"/>
    </location>
</feature>
<evidence type="ECO:0000313" key="7">
    <source>
        <dbReference type="EMBL" id="MBW7475998.1"/>
    </source>
</evidence>
<evidence type="ECO:0000259" key="6">
    <source>
        <dbReference type="SMART" id="SM00893"/>
    </source>
</evidence>
<evidence type="ECO:0000256" key="1">
    <source>
        <dbReference type="ARBA" id="ARBA00007557"/>
    </source>
</evidence>
<dbReference type="EMBL" id="JAHZIJ010000010">
    <property type="protein sequence ID" value="MBW7475998.1"/>
    <property type="molecule type" value="Genomic_DNA"/>
</dbReference>
<gene>
    <name evidence="7" type="ORF">K0T92_14725</name>
</gene>
<dbReference type="CDD" id="cd01714">
    <property type="entry name" value="ETF_beta"/>
    <property type="match status" value="1"/>
</dbReference>
<dbReference type="InterPro" id="IPR012255">
    <property type="entry name" value="ETF_b"/>
</dbReference>
<evidence type="ECO:0000256" key="5">
    <source>
        <dbReference type="ARBA" id="ARBA00022982"/>
    </source>
</evidence>
<dbReference type="SMART" id="SM00893">
    <property type="entry name" value="ETF"/>
    <property type="match status" value="1"/>
</dbReference>
<comment type="similarity">
    <text evidence="1">Belongs to the ETF beta-subunit/FixA family.</text>
</comment>
<dbReference type="Pfam" id="PF01012">
    <property type="entry name" value="ETF"/>
    <property type="match status" value="1"/>
</dbReference>
<dbReference type="Gene3D" id="3.40.50.620">
    <property type="entry name" value="HUPs"/>
    <property type="match status" value="1"/>
</dbReference>
<comment type="subunit">
    <text evidence="2">Heterodimer of an alpha and a beta subunit.</text>
</comment>
<comment type="caution">
    <text evidence="7">The sequence shown here is derived from an EMBL/GenBank/DDBJ whole genome shotgun (WGS) entry which is preliminary data.</text>
</comment>
<reference evidence="7 8" key="1">
    <citation type="submission" date="2021-07" db="EMBL/GenBank/DDBJ databases">
        <title>Paenibacillus radiodurans sp. nov., isolated from the southeastern edge of Tengger Desert.</title>
        <authorList>
            <person name="Zhang G."/>
        </authorList>
    </citation>
    <scope>NUCLEOTIDE SEQUENCE [LARGE SCALE GENOMIC DNA]</scope>
    <source>
        <strain evidence="7 8">DT7-4</strain>
    </source>
</reference>
<evidence type="ECO:0000313" key="8">
    <source>
        <dbReference type="Proteomes" id="UP000812277"/>
    </source>
</evidence>
<dbReference type="PANTHER" id="PTHR21294:SF8">
    <property type="entry name" value="ELECTRON TRANSFER FLAVOPROTEIN SUBUNIT BETA"/>
    <property type="match status" value="1"/>
</dbReference>
<sequence>MNMVVLVKQTFDTEEKIELAHGAINEDHVKFIINPYDEYALEEALRLREKHGGRVTVAACGPSRAAETLRTALAMGADEAVLIEESGLGEDGHTIAAALAAAVKELAPDLVLAGLFAIDRGAGSIALQVAERLRLPHAAAALKIEIHRNVETPAAAASPADTELAQSPSPDFTAVVQRDTEWGLETVQLPLPALITAQQGLNEPRYPSLPGIMKAKRKALHHLTIAELDLTPDDLNPRTERLALLSPPPRAAGRKLAGTPEEQADALAGLLRSEAKLF</sequence>
<proteinExistence type="inferred from homology"/>
<dbReference type="PIRSF" id="PIRSF000090">
    <property type="entry name" value="Beta-ETF"/>
    <property type="match status" value="1"/>
</dbReference>
<dbReference type="InterPro" id="IPR033948">
    <property type="entry name" value="ETF_beta_N"/>
</dbReference>
<evidence type="ECO:0000256" key="4">
    <source>
        <dbReference type="ARBA" id="ARBA00022448"/>
    </source>
</evidence>
<dbReference type="InterPro" id="IPR014729">
    <property type="entry name" value="Rossmann-like_a/b/a_fold"/>
</dbReference>
<dbReference type="Proteomes" id="UP000812277">
    <property type="component" value="Unassembled WGS sequence"/>
</dbReference>
<dbReference type="RefSeq" id="WP_219873243.1">
    <property type="nucleotide sequence ID" value="NZ_JAHZIJ010000010.1"/>
</dbReference>
<dbReference type="SUPFAM" id="SSF52402">
    <property type="entry name" value="Adenine nucleotide alpha hydrolases-like"/>
    <property type="match status" value="1"/>
</dbReference>
<keyword evidence="8" id="KW-1185">Reference proteome</keyword>
<keyword evidence="5" id="KW-0249">Electron transport</keyword>
<keyword evidence="4" id="KW-0813">Transport</keyword>